<feature type="compositionally biased region" description="Polar residues" evidence="1">
    <location>
        <begin position="639"/>
        <end position="648"/>
    </location>
</feature>
<comment type="caution">
    <text evidence="2">The sequence shown here is derived from an EMBL/GenBank/DDBJ whole genome shotgun (WGS) entry which is preliminary data.</text>
</comment>
<accession>A0A0W0ZCL5</accession>
<dbReference type="RefSeq" id="WP_058511861.1">
    <property type="nucleotide sequence ID" value="NZ_LNYY01000021.1"/>
</dbReference>
<organism evidence="2 3">
    <name type="scientific">Legionella steelei</name>
    <dbReference type="NCBI Taxonomy" id="947033"/>
    <lineage>
        <taxon>Bacteria</taxon>
        <taxon>Pseudomonadati</taxon>
        <taxon>Pseudomonadota</taxon>
        <taxon>Gammaproteobacteria</taxon>
        <taxon>Legionellales</taxon>
        <taxon>Legionellaceae</taxon>
        <taxon>Legionella</taxon>
    </lineage>
</organism>
<dbReference type="OrthoDB" id="5652348at2"/>
<protein>
    <submittedName>
        <fullName evidence="2">Cardiac ankyrin repeat-containing protein K</fullName>
    </submittedName>
</protein>
<dbReference type="STRING" id="947033.Lste_3014"/>
<dbReference type="InterPro" id="IPR049972">
    <property type="entry name" value="T4SS_AnkK"/>
</dbReference>
<evidence type="ECO:0000313" key="3">
    <source>
        <dbReference type="Proteomes" id="UP000054926"/>
    </source>
</evidence>
<dbReference type="PATRIC" id="fig|947033.5.peg.3192"/>
<dbReference type="NCBIfam" id="NF043026">
    <property type="entry name" value="T4SS_AnkK"/>
    <property type="match status" value="1"/>
</dbReference>
<dbReference type="EMBL" id="LNYY01000021">
    <property type="protein sequence ID" value="KTD66808.1"/>
    <property type="molecule type" value="Genomic_DNA"/>
</dbReference>
<keyword evidence="3" id="KW-1185">Reference proteome</keyword>
<dbReference type="Proteomes" id="UP000054926">
    <property type="component" value="Unassembled WGS sequence"/>
</dbReference>
<feature type="compositionally biased region" description="Acidic residues" evidence="1">
    <location>
        <begin position="621"/>
        <end position="632"/>
    </location>
</feature>
<sequence length="648" mass="74377">MPAFFRIKDIKKGPASRSTAHVAYLNAIYTPPNQIDPSYKVIYKKNKYGRSELSRLEVMFGQLARLFLLPDLTPSNHLVLDEGNNVLGLAVEHLCHLITKKEGLDHNFYALKDTDEGWDFVPKKRNNPAKIPIHFLDKLPQGFFALLVEEEEAGRITLDYESLASIFATSYTLEEDDLHKGNYGFYLVERNGKPHAVFFKIDHDLMFVDSIMGFQTRRPFHLFHGPNAFDITVYDLESLMCLTNSSNAYWPTKFGYVSNPLDNKEYHSYDEIDAFSQLSDNPQFVRAKWKSFFKHILMPKELIKRTLQECADMNRASERAQVALMNQATSARLARLRAALFSSAKFRDYLEQLDAEQIRILVQEIIPPQWATEVLRQQMQKSIASYQELSKKDDGFDPEDTPLHIAIKLGEYRYEETLGMFAEFINVPNSVGKTPLDIVLERVQAGLVDSEDVQNNGFLIAKHLLANKAQYTEEYEEELLLSVKAYTFKNPYLEGIKVNMSYGAFKEILRDIGEDHRFGLKFQKNLAMECMKHFIKVNEGCPGFADKLEQLKDDINGDSPEEEAAPVKYIRQLRSRYWIIRQLRGLYGWTSSQWEINTMINQAMERKKAKEPNSFSFFSGDESDDEAGDEIEANLIDSGPSQEASVAV</sequence>
<reference evidence="2 3" key="1">
    <citation type="submission" date="2015-11" db="EMBL/GenBank/DDBJ databases">
        <title>Genomic analysis of 38 Legionella species identifies large and diverse effector repertoires.</title>
        <authorList>
            <person name="Burstein D."/>
            <person name="Amaro F."/>
            <person name="Zusman T."/>
            <person name="Lifshitz Z."/>
            <person name="Cohen O."/>
            <person name="Gilbert J.A."/>
            <person name="Pupko T."/>
            <person name="Shuman H.A."/>
            <person name="Segal G."/>
        </authorList>
    </citation>
    <scope>NUCLEOTIDE SEQUENCE [LARGE SCALE GENOMIC DNA]</scope>
    <source>
        <strain evidence="2 3">IMVS3376</strain>
    </source>
</reference>
<evidence type="ECO:0000313" key="2">
    <source>
        <dbReference type="EMBL" id="KTD66808.1"/>
    </source>
</evidence>
<gene>
    <name evidence="2" type="primary">ankK</name>
    <name evidence="2" type="ORF">Lste_3014</name>
</gene>
<evidence type="ECO:0000256" key="1">
    <source>
        <dbReference type="SAM" id="MobiDB-lite"/>
    </source>
</evidence>
<proteinExistence type="predicted"/>
<dbReference type="AlphaFoldDB" id="A0A0W0ZCL5"/>
<feature type="region of interest" description="Disordered" evidence="1">
    <location>
        <begin position="611"/>
        <end position="648"/>
    </location>
</feature>
<name>A0A0W0ZCL5_9GAMM</name>